<evidence type="ECO:0000256" key="2">
    <source>
        <dbReference type="ARBA" id="ARBA00006983"/>
    </source>
</evidence>
<feature type="transmembrane region" description="Helical" evidence="8">
    <location>
        <begin position="74"/>
        <end position="95"/>
    </location>
</feature>
<evidence type="ECO:0000313" key="10">
    <source>
        <dbReference type="EMBL" id="CAI5760611.1"/>
    </source>
</evidence>
<feature type="transmembrane region" description="Helical" evidence="8">
    <location>
        <begin position="507"/>
        <end position="527"/>
    </location>
</feature>
<dbReference type="PROSITE" id="PS00218">
    <property type="entry name" value="AMINO_ACID_PERMEASE_1"/>
    <property type="match status" value="1"/>
</dbReference>
<feature type="transmembrane region" description="Helical" evidence="8">
    <location>
        <begin position="475"/>
        <end position="495"/>
    </location>
</feature>
<feature type="transmembrane region" description="Helical" evidence="8">
    <location>
        <begin position="305"/>
        <end position="326"/>
    </location>
</feature>
<dbReference type="InterPro" id="IPR050524">
    <property type="entry name" value="APC_YAT"/>
</dbReference>
<name>A0A9W4XFL7_9ASCO</name>
<protein>
    <recommendedName>
        <fullName evidence="9">Amino acid permease/ SLC12A domain-containing protein</fullName>
    </recommendedName>
</protein>
<evidence type="ECO:0000256" key="7">
    <source>
        <dbReference type="ARBA" id="ARBA00023136"/>
    </source>
</evidence>
<dbReference type="FunFam" id="1.20.1740.10:FF:000006">
    <property type="entry name" value="General amino acid permease"/>
    <property type="match status" value="1"/>
</dbReference>
<comment type="caution">
    <text evidence="10">The sequence shown here is derived from an EMBL/GenBank/DDBJ whole genome shotgun (WGS) entry which is preliminary data.</text>
</comment>
<evidence type="ECO:0000256" key="4">
    <source>
        <dbReference type="ARBA" id="ARBA00022692"/>
    </source>
</evidence>
<evidence type="ECO:0000256" key="3">
    <source>
        <dbReference type="ARBA" id="ARBA00022448"/>
    </source>
</evidence>
<keyword evidence="6 8" id="KW-1133">Transmembrane helix</keyword>
<dbReference type="Gene3D" id="1.20.1740.10">
    <property type="entry name" value="Amino acid/polyamine transporter I"/>
    <property type="match status" value="1"/>
</dbReference>
<dbReference type="PIRSF" id="PIRSF006060">
    <property type="entry name" value="AA_transporter"/>
    <property type="match status" value="1"/>
</dbReference>
<keyword evidence="5" id="KW-0029">Amino-acid transport</keyword>
<dbReference type="AlphaFoldDB" id="A0A9W4XFL7"/>
<feature type="transmembrane region" description="Helical" evidence="8">
    <location>
        <begin position="433"/>
        <end position="454"/>
    </location>
</feature>
<reference evidence="10" key="1">
    <citation type="submission" date="2022-12" db="EMBL/GenBank/DDBJ databases">
        <authorList>
            <person name="Brejova B."/>
        </authorList>
    </citation>
    <scope>NUCLEOTIDE SEQUENCE</scope>
</reference>
<dbReference type="Proteomes" id="UP001152885">
    <property type="component" value="Unassembled WGS sequence"/>
</dbReference>
<dbReference type="Pfam" id="PF00324">
    <property type="entry name" value="AA_permease"/>
    <property type="match status" value="1"/>
</dbReference>
<dbReference type="InterPro" id="IPR004841">
    <property type="entry name" value="AA-permease/SLC12A_dom"/>
</dbReference>
<evidence type="ECO:0000313" key="11">
    <source>
        <dbReference type="Proteomes" id="UP001152885"/>
    </source>
</evidence>
<sequence>MTSNDIEKYPNIEIHESNNDSHFRTIHPANSLKNENKEKQTEFVQDSDILNEDNSINQLKSDQGIKRNLKARHISLIALGGTIGTGLFISTGSMIATSGPVLSLISFLFMTTIAFSVTQSLGEMATLIPVSGSFAQFVTRWVSKPCGAANGWLYWFSWAITFALELSVVGQVIQFWTDAVPLWAWITIFFVVLTLFNFLSVSLYGELEFWIASIKIVAIVGWLIYAFIMVCGAGKTGPVGFRYWRNGYAWGPGYLVKDVATGRFLGWVKSLINAAFTFQGTELTGISAGESANPRKTVPSAIRKVLFRILVFFVLCMLFLGLLVPYNDPKLNSDGYTNTSPFIIAIQNSGTKVLPHIFNAVILSTIISAGNSDVYCGSRILYALAEAKVAPKFFLRTNRFGVPYVAVSTTAIMGALGYLALSPQGNEAFDWLLDITATAGLICWGFISVSHIRFMKVLKIRNISRDTLPFKAKFMPWNAYYACFFVFLITLIQGFDVFWNITASKFFTAYVSVIIFVVFWVGFHFLFHGFTFRWKDILIPLDDCDIDSGVREIDELEFDEPSKPKNLWEKFWAVVA</sequence>
<dbReference type="GO" id="GO:0015171">
    <property type="term" value="F:amino acid transmembrane transporter activity"/>
    <property type="evidence" value="ECO:0007669"/>
    <property type="project" value="UniProtKB-ARBA"/>
</dbReference>
<feature type="transmembrane region" description="Helical" evidence="8">
    <location>
        <begin position="182"/>
        <end position="204"/>
    </location>
</feature>
<dbReference type="PANTHER" id="PTHR43341:SF4">
    <property type="entry name" value="ARGININE PERMEASE CAN1-RELATED"/>
    <property type="match status" value="1"/>
</dbReference>
<organism evidence="10 11">
    <name type="scientific">Candida verbasci</name>
    <dbReference type="NCBI Taxonomy" id="1227364"/>
    <lineage>
        <taxon>Eukaryota</taxon>
        <taxon>Fungi</taxon>
        <taxon>Dikarya</taxon>
        <taxon>Ascomycota</taxon>
        <taxon>Saccharomycotina</taxon>
        <taxon>Pichiomycetes</taxon>
        <taxon>Debaryomycetaceae</taxon>
        <taxon>Candida/Lodderomyces clade</taxon>
        <taxon>Candida</taxon>
    </lineage>
</organism>
<evidence type="ECO:0000256" key="6">
    <source>
        <dbReference type="ARBA" id="ARBA00022989"/>
    </source>
</evidence>
<dbReference type="GO" id="GO:0016020">
    <property type="term" value="C:membrane"/>
    <property type="evidence" value="ECO:0007669"/>
    <property type="project" value="UniProtKB-SubCell"/>
</dbReference>
<gene>
    <name evidence="10" type="ORF">CANVERA_P5120</name>
</gene>
<accession>A0A9W4XFL7</accession>
<keyword evidence="7 8" id="KW-0472">Membrane</keyword>
<dbReference type="OrthoDB" id="3900342at2759"/>
<dbReference type="PANTHER" id="PTHR43341">
    <property type="entry name" value="AMINO ACID PERMEASE"/>
    <property type="match status" value="1"/>
</dbReference>
<keyword evidence="4 8" id="KW-0812">Transmembrane</keyword>
<feature type="domain" description="Amino acid permease/ SLC12A" evidence="9">
    <location>
        <begin position="73"/>
        <end position="527"/>
    </location>
</feature>
<keyword evidence="3" id="KW-0813">Transport</keyword>
<proteinExistence type="inferred from homology"/>
<evidence type="ECO:0000256" key="5">
    <source>
        <dbReference type="ARBA" id="ARBA00022970"/>
    </source>
</evidence>
<evidence type="ECO:0000259" key="9">
    <source>
        <dbReference type="Pfam" id="PF00324"/>
    </source>
</evidence>
<feature type="transmembrane region" description="Helical" evidence="8">
    <location>
        <begin position="402"/>
        <end position="421"/>
    </location>
</feature>
<feature type="transmembrane region" description="Helical" evidence="8">
    <location>
        <begin position="210"/>
        <end position="233"/>
    </location>
</feature>
<comment type="subcellular location">
    <subcellularLocation>
        <location evidence="1">Membrane</location>
        <topology evidence="1">Multi-pass membrane protein</topology>
    </subcellularLocation>
</comment>
<keyword evidence="11" id="KW-1185">Reference proteome</keyword>
<dbReference type="EMBL" id="CANTUO010000007">
    <property type="protein sequence ID" value="CAI5760611.1"/>
    <property type="molecule type" value="Genomic_DNA"/>
</dbReference>
<feature type="transmembrane region" description="Helical" evidence="8">
    <location>
        <begin position="155"/>
        <end position="175"/>
    </location>
</feature>
<evidence type="ECO:0000256" key="1">
    <source>
        <dbReference type="ARBA" id="ARBA00004141"/>
    </source>
</evidence>
<evidence type="ECO:0000256" key="8">
    <source>
        <dbReference type="SAM" id="Phobius"/>
    </source>
</evidence>
<dbReference type="InterPro" id="IPR004840">
    <property type="entry name" value="Amino_acid_permease_CS"/>
</dbReference>
<comment type="similarity">
    <text evidence="2">Belongs to the amino acid-polyamine-organocation (APC) superfamily. YAT (TC 2.A.3.10) family.</text>
</comment>